<dbReference type="RefSeq" id="WP_078670201.1">
    <property type="nucleotide sequence ID" value="NZ_FUWZ01000002.1"/>
</dbReference>
<dbReference type="PANTHER" id="PTHR45339">
    <property type="entry name" value="HYBRID SIGNAL TRANSDUCTION HISTIDINE KINASE J"/>
    <property type="match status" value="1"/>
</dbReference>
<dbReference type="Proteomes" id="UP000190367">
    <property type="component" value="Unassembled WGS sequence"/>
</dbReference>
<dbReference type="PROSITE" id="PS50110">
    <property type="entry name" value="RESPONSE_REGULATORY"/>
    <property type="match status" value="1"/>
</dbReference>
<accession>A0A1T4S4S3</accession>
<sequence length="124" mass="13431">MEQKKVLIIDDDARNIFALKAVLRSRGIPCISASSGAEGLALLDNAHEVGVVLMDIMMPDMDGYETIAALRAKEGESHLPIIAVTAKAMVGDREKCLEAGADNYISKPVDVDVLLSQLQQYLFV</sequence>
<gene>
    <name evidence="5" type="ORF">SAMN04488128_1021775</name>
</gene>
<dbReference type="InterPro" id="IPR011006">
    <property type="entry name" value="CheY-like_superfamily"/>
</dbReference>
<dbReference type="SUPFAM" id="SSF52172">
    <property type="entry name" value="CheY-like"/>
    <property type="match status" value="1"/>
</dbReference>
<dbReference type="STRING" id="634771.SAMN04488128_1021775"/>
<keyword evidence="6" id="KW-1185">Reference proteome</keyword>
<dbReference type="InterPro" id="IPR001789">
    <property type="entry name" value="Sig_transdc_resp-reg_receiver"/>
</dbReference>
<dbReference type="Gene3D" id="3.40.50.2300">
    <property type="match status" value="1"/>
</dbReference>
<evidence type="ECO:0000313" key="6">
    <source>
        <dbReference type="Proteomes" id="UP000190367"/>
    </source>
</evidence>
<feature type="modified residue" description="4-aspartylphosphate" evidence="3">
    <location>
        <position position="55"/>
    </location>
</feature>
<keyword evidence="1 3" id="KW-0597">Phosphoprotein</keyword>
<evidence type="ECO:0000256" key="2">
    <source>
        <dbReference type="ARBA" id="ARBA00023012"/>
    </source>
</evidence>
<organism evidence="5 6">
    <name type="scientific">Chitinophaga eiseniae</name>
    <dbReference type="NCBI Taxonomy" id="634771"/>
    <lineage>
        <taxon>Bacteria</taxon>
        <taxon>Pseudomonadati</taxon>
        <taxon>Bacteroidota</taxon>
        <taxon>Chitinophagia</taxon>
        <taxon>Chitinophagales</taxon>
        <taxon>Chitinophagaceae</taxon>
        <taxon>Chitinophaga</taxon>
    </lineage>
</organism>
<protein>
    <submittedName>
        <fullName evidence="5">Response regulator receiver domain-containing protein</fullName>
    </submittedName>
</protein>
<dbReference type="EMBL" id="FUWZ01000002">
    <property type="protein sequence ID" value="SKA23106.1"/>
    <property type="molecule type" value="Genomic_DNA"/>
</dbReference>
<name>A0A1T4S4S3_9BACT</name>
<proteinExistence type="predicted"/>
<evidence type="ECO:0000259" key="4">
    <source>
        <dbReference type="PROSITE" id="PS50110"/>
    </source>
</evidence>
<evidence type="ECO:0000313" key="5">
    <source>
        <dbReference type="EMBL" id="SKA23106.1"/>
    </source>
</evidence>
<dbReference type="SMART" id="SM00448">
    <property type="entry name" value="REC"/>
    <property type="match status" value="1"/>
</dbReference>
<dbReference type="PANTHER" id="PTHR45339:SF1">
    <property type="entry name" value="HYBRID SIGNAL TRANSDUCTION HISTIDINE KINASE J"/>
    <property type="match status" value="1"/>
</dbReference>
<dbReference type="AlphaFoldDB" id="A0A1T4S4S3"/>
<keyword evidence="2" id="KW-0902">Two-component regulatory system</keyword>
<reference evidence="6" key="1">
    <citation type="submission" date="2017-02" db="EMBL/GenBank/DDBJ databases">
        <authorList>
            <person name="Varghese N."/>
            <person name="Submissions S."/>
        </authorList>
    </citation>
    <scope>NUCLEOTIDE SEQUENCE [LARGE SCALE GENOMIC DNA]</scope>
    <source>
        <strain evidence="6">DSM 22224</strain>
    </source>
</reference>
<feature type="domain" description="Response regulatory" evidence="4">
    <location>
        <begin position="5"/>
        <end position="122"/>
    </location>
</feature>
<dbReference type="OrthoDB" id="9796457at2"/>
<dbReference type="CDD" id="cd17546">
    <property type="entry name" value="REC_hyHK_CKI1_RcsC-like"/>
    <property type="match status" value="1"/>
</dbReference>
<evidence type="ECO:0000256" key="1">
    <source>
        <dbReference type="ARBA" id="ARBA00022553"/>
    </source>
</evidence>
<dbReference type="GO" id="GO:0000160">
    <property type="term" value="P:phosphorelay signal transduction system"/>
    <property type="evidence" value="ECO:0007669"/>
    <property type="project" value="UniProtKB-KW"/>
</dbReference>
<evidence type="ECO:0000256" key="3">
    <source>
        <dbReference type="PROSITE-ProRule" id="PRU00169"/>
    </source>
</evidence>
<dbReference type="Pfam" id="PF00072">
    <property type="entry name" value="Response_reg"/>
    <property type="match status" value="1"/>
</dbReference>